<proteinExistence type="predicted"/>
<evidence type="ECO:0000313" key="1">
    <source>
        <dbReference type="EMBL" id="DAE04085.1"/>
    </source>
</evidence>
<dbReference type="EMBL" id="BK015383">
    <property type="protein sequence ID" value="DAE04085.1"/>
    <property type="molecule type" value="Genomic_DNA"/>
</dbReference>
<organism evidence="1">
    <name type="scientific">Myoviridae sp. ctGBP5</name>
    <dbReference type="NCBI Taxonomy" id="2825071"/>
    <lineage>
        <taxon>Viruses</taxon>
        <taxon>Duplodnaviria</taxon>
        <taxon>Heunggongvirae</taxon>
        <taxon>Uroviricota</taxon>
        <taxon>Caudoviricetes</taxon>
    </lineage>
</organism>
<reference evidence="1" key="1">
    <citation type="journal article" date="2021" name="Proc. Natl. Acad. Sci. U.S.A.">
        <title>A Catalog of Tens of Thousands of Viruses from Human Metagenomes Reveals Hidden Associations with Chronic Diseases.</title>
        <authorList>
            <person name="Tisza M.J."/>
            <person name="Buck C.B."/>
        </authorList>
    </citation>
    <scope>NUCLEOTIDE SEQUENCE</scope>
    <source>
        <strain evidence="1">CtGBP5</strain>
    </source>
</reference>
<protein>
    <submittedName>
        <fullName evidence="1">Uncharacterized protein</fullName>
    </submittedName>
</protein>
<sequence>MRRFRLTRFSTGVLFSSNRAFSKSLRQKVLTITRPLLNHPQQRTRVWMRSVRQS</sequence>
<accession>A0A8S5PBU6</accession>
<name>A0A8S5PBU6_9CAUD</name>